<evidence type="ECO:0000313" key="3">
    <source>
        <dbReference type="Proteomes" id="UP001164286"/>
    </source>
</evidence>
<dbReference type="GeneID" id="77730128"/>
<name>A0AA38LXH0_9TREE</name>
<protein>
    <submittedName>
        <fullName evidence="2">Uncharacterized protein</fullName>
    </submittedName>
</protein>
<evidence type="ECO:0000256" key="1">
    <source>
        <dbReference type="SAM" id="MobiDB-lite"/>
    </source>
</evidence>
<proteinExistence type="predicted"/>
<gene>
    <name evidence="2" type="ORF">MKK02DRAFT_40057</name>
</gene>
<feature type="compositionally biased region" description="Pro residues" evidence="1">
    <location>
        <begin position="198"/>
        <end position="207"/>
    </location>
</feature>
<comment type="caution">
    <text evidence="2">The sequence shown here is derived from an EMBL/GenBank/DDBJ whole genome shotgun (WGS) entry which is preliminary data.</text>
</comment>
<accession>A0AA38LXH0</accession>
<dbReference type="EMBL" id="JAKWFO010000001">
    <property type="protein sequence ID" value="KAI9639732.1"/>
    <property type="molecule type" value="Genomic_DNA"/>
</dbReference>
<keyword evidence="3" id="KW-1185">Reference proteome</keyword>
<evidence type="ECO:0000313" key="2">
    <source>
        <dbReference type="EMBL" id="KAI9639732.1"/>
    </source>
</evidence>
<feature type="region of interest" description="Disordered" evidence="1">
    <location>
        <begin position="139"/>
        <end position="232"/>
    </location>
</feature>
<feature type="compositionally biased region" description="Pro residues" evidence="1">
    <location>
        <begin position="63"/>
        <end position="76"/>
    </location>
</feature>
<sequence length="253" mass="26755">MEFPGGAEAGPSRLPHPAHSPSHTVIPAYGIELFEYRRRLFLSGQPLPPNPRTHLPESYTVPLPFPEPKPLPPNDPSPTSGSVGKLEALLQEDGAEETMAAWRGGLAGVHARLDGGKKLSRPLKLGLVIRVLKAGWIQDGTWPTDPNTRRAARPPSSPSLAAHKPQASRRVAPGPPTTSSASVLPPTPLPILKGLPLPGDPPVPDLVPPSRSASLMGGQRQHDPELDLKVGGDVWRGAKRDTDIIGGTAADHG</sequence>
<organism evidence="2 3">
    <name type="scientific">Dioszegia hungarica</name>
    <dbReference type="NCBI Taxonomy" id="4972"/>
    <lineage>
        <taxon>Eukaryota</taxon>
        <taxon>Fungi</taxon>
        <taxon>Dikarya</taxon>
        <taxon>Basidiomycota</taxon>
        <taxon>Agaricomycotina</taxon>
        <taxon>Tremellomycetes</taxon>
        <taxon>Tremellales</taxon>
        <taxon>Bulleribasidiaceae</taxon>
        <taxon>Dioszegia</taxon>
    </lineage>
</organism>
<feature type="compositionally biased region" description="Basic and acidic residues" evidence="1">
    <location>
        <begin position="220"/>
        <end position="232"/>
    </location>
</feature>
<dbReference type="AlphaFoldDB" id="A0AA38LXH0"/>
<reference evidence="2" key="1">
    <citation type="journal article" date="2022" name="G3 (Bethesda)">
        <title>High quality genome of the basidiomycete yeast Dioszegia hungarica PDD-24b-2 isolated from cloud water.</title>
        <authorList>
            <person name="Jarrige D."/>
            <person name="Haridas S."/>
            <person name="Bleykasten-Grosshans C."/>
            <person name="Joly M."/>
            <person name="Nadalig T."/>
            <person name="Sancelme M."/>
            <person name="Vuilleumier S."/>
            <person name="Grigoriev I.V."/>
            <person name="Amato P."/>
            <person name="Bringel F."/>
        </authorList>
    </citation>
    <scope>NUCLEOTIDE SEQUENCE</scope>
    <source>
        <strain evidence="2">PDD-24b-2</strain>
    </source>
</reference>
<dbReference type="RefSeq" id="XP_052949509.1">
    <property type="nucleotide sequence ID" value="XM_053090923.1"/>
</dbReference>
<dbReference type="Proteomes" id="UP001164286">
    <property type="component" value="Unassembled WGS sequence"/>
</dbReference>
<feature type="region of interest" description="Disordered" evidence="1">
    <location>
        <begin position="1"/>
        <end position="22"/>
    </location>
</feature>
<feature type="region of interest" description="Disordered" evidence="1">
    <location>
        <begin position="46"/>
        <end position="83"/>
    </location>
</feature>